<evidence type="ECO:0000313" key="2">
    <source>
        <dbReference type="Proteomes" id="UP000006001"/>
    </source>
</evidence>
<reference evidence="1" key="1">
    <citation type="submission" date="2009-10" db="EMBL/GenBank/DDBJ databases">
        <authorList>
            <person name="Weinstock G."/>
            <person name="Sodergren E."/>
            <person name="Clifton S."/>
            <person name="Fulton L."/>
            <person name="Fulton B."/>
            <person name="Courtney L."/>
            <person name="Fronick C."/>
            <person name="Harrison M."/>
            <person name="Strong C."/>
            <person name="Farmer C."/>
            <person name="Delahaunty K."/>
            <person name="Markovic C."/>
            <person name="Hall O."/>
            <person name="Minx P."/>
            <person name="Tomlinson C."/>
            <person name="Mitreva M."/>
            <person name="Nelson J."/>
            <person name="Hou S."/>
            <person name="Wollam A."/>
            <person name="Pepin K.H."/>
            <person name="Johnson M."/>
            <person name="Bhonagiri V."/>
            <person name="Nash W.E."/>
            <person name="Warren W."/>
            <person name="Chinwalla A."/>
            <person name="Mardis E.R."/>
            <person name="Wilson R.K."/>
        </authorList>
    </citation>
    <scope>NUCLEOTIDE SEQUENCE [LARGE SCALE GENOMIC DNA]</scope>
    <source>
        <strain evidence="1">ATCC 700122</strain>
    </source>
</reference>
<protein>
    <submittedName>
        <fullName evidence="1">Uncharacterized protein</fullName>
    </submittedName>
</protein>
<keyword evidence="2" id="KW-1185">Reference proteome</keyword>
<proteinExistence type="predicted"/>
<gene>
    <name evidence="1" type="ORF">HMPREF0762_00264</name>
</gene>
<name>D0WEN4_SLAES</name>
<dbReference type="Proteomes" id="UP000006001">
    <property type="component" value="Unassembled WGS sequence"/>
</dbReference>
<evidence type="ECO:0000313" key="1">
    <source>
        <dbReference type="EMBL" id="EEZ62172.1"/>
    </source>
</evidence>
<accession>D0WEN4</accession>
<dbReference type="HOGENOM" id="CLU_3066250_0_0_11"/>
<sequence length="53" mass="5852">MDAGLVVRIAFERKVLGRFSGQAGMAPDGFDHAPVKLLHAGRLRFRRGFARQA</sequence>
<dbReference type="EMBL" id="ACUX02000004">
    <property type="protein sequence ID" value="EEZ62172.1"/>
    <property type="molecule type" value="Genomic_DNA"/>
</dbReference>
<organism evidence="1 2">
    <name type="scientific">Slackia exigua (strain ATCC 700122 / DSM 15923 / CIP 105133 / JCM 11022 / KCTC 5966 / S-7)</name>
    <dbReference type="NCBI Taxonomy" id="649764"/>
    <lineage>
        <taxon>Bacteria</taxon>
        <taxon>Bacillati</taxon>
        <taxon>Actinomycetota</taxon>
        <taxon>Coriobacteriia</taxon>
        <taxon>Eggerthellales</taxon>
        <taxon>Eggerthellaceae</taxon>
        <taxon>Slackia</taxon>
    </lineage>
</organism>
<dbReference type="AlphaFoldDB" id="D0WEN4"/>
<comment type="caution">
    <text evidence="1">The sequence shown here is derived from an EMBL/GenBank/DDBJ whole genome shotgun (WGS) entry which is preliminary data.</text>
</comment>